<evidence type="ECO:0000256" key="1">
    <source>
        <dbReference type="SAM" id="MobiDB-lite"/>
    </source>
</evidence>
<proteinExistence type="predicted"/>
<evidence type="ECO:0000313" key="2">
    <source>
        <dbReference type="EMBL" id="QHT80926.1"/>
    </source>
</evidence>
<name>A0A6C0HLC4_9ZZZZ</name>
<reference evidence="2" key="1">
    <citation type="journal article" date="2020" name="Nature">
        <title>Giant virus diversity and host interactions through global metagenomics.</title>
        <authorList>
            <person name="Schulz F."/>
            <person name="Roux S."/>
            <person name="Paez-Espino D."/>
            <person name="Jungbluth S."/>
            <person name="Walsh D.A."/>
            <person name="Denef V.J."/>
            <person name="McMahon K.D."/>
            <person name="Konstantinidis K.T."/>
            <person name="Eloe-Fadrosh E.A."/>
            <person name="Kyrpides N.C."/>
            <person name="Woyke T."/>
        </authorList>
    </citation>
    <scope>NUCLEOTIDE SEQUENCE</scope>
    <source>
        <strain evidence="2">GVMAG-M-3300023184-135</strain>
    </source>
</reference>
<accession>A0A6C0HLC4</accession>
<dbReference type="AlphaFoldDB" id="A0A6C0HLC4"/>
<dbReference type="EMBL" id="MN739976">
    <property type="protein sequence ID" value="QHT80926.1"/>
    <property type="molecule type" value="Genomic_DNA"/>
</dbReference>
<feature type="region of interest" description="Disordered" evidence="1">
    <location>
        <begin position="42"/>
        <end position="124"/>
    </location>
</feature>
<organism evidence="2">
    <name type="scientific">viral metagenome</name>
    <dbReference type="NCBI Taxonomy" id="1070528"/>
    <lineage>
        <taxon>unclassified sequences</taxon>
        <taxon>metagenomes</taxon>
        <taxon>organismal metagenomes</taxon>
    </lineage>
</organism>
<protein>
    <submittedName>
        <fullName evidence="2">Uncharacterized protein</fullName>
    </submittedName>
</protein>
<sequence>MSGGPVKITKVGEHGDTFAKAGLITENTIPIGMPSGPGIAGNNFVASSSSMTGGKRRRTRVATKTFPKGILRRTSRILPSSNPTVPKGAPKGAPKGGKTRKHRLRLSTPKGAEKTRKQVHARASKTDIKTIRAELEKRGIVAKDSKKKIPDGILRTLYADSVGAGLLS</sequence>